<dbReference type="Pfam" id="PF14322">
    <property type="entry name" value="SusD-like_3"/>
    <property type="match status" value="1"/>
</dbReference>
<dbReference type="Gene3D" id="1.25.40.390">
    <property type="match status" value="1"/>
</dbReference>
<dbReference type="Gene3D" id="1.10.3780.10">
    <property type="entry name" value="SusD-like"/>
    <property type="match status" value="1"/>
</dbReference>
<evidence type="ECO:0000256" key="5">
    <source>
        <dbReference type="ARBA" id="ARBA00023237"/>
    </source>
</evidence>
<dbReference type="InterPro" id="IPR012944">
    <property type="entry name" value="SusD_RagB_dom"/>
</dbReference>
<evidence type="ECO:0000256" key="3">
    <source>
        <dbReference type="ARBA" id="ARBA00022729"/>
    </source>
</evidence>
<keyword evidence="3 6" id="KW-0732">Signal</keyword>
<dbReference type="Pfam" id="PF07980">
    <property type="entry name" value="SusD_RagB"/>
    <property type="match status" value="1"/>
</dbReference>
<dbReference type="RefSeq" id="WP_237875286.1">
    <property type="nucleotide sequence ID" value="NZ_JAKLTR010000015.1"/>
</dbReference>
<feature type="chain" id="PRO_5045719673" evidence="6">
    <location>
        <begin position="18"/>
        <end position="544"/>
    </location>
</feature>
<feature type="domain" description="SusD-like N-terminal" evidence="8">
    <location>
        <begin position="98"/>
        <end position="223"/>
    </location>
</feature>
<reference evidence="9" key="1">
    <citation type="submission" date="2022-01" db="EMBL/GenBank/DDBJ databases">
        <authorList>
            <person name="Jo J.-H."/>
            <person name="Im W.-T."/>
        </authorList>
    </citation>
    <scope>NUCLEOTIDE SEQUENCE</scope>
    <source>
        <strain evidence="9">NA20</strain>
    </source>
</reference>
<dbReference type="InterPro" id="IPR033985">
    <property type="entry name" value="SusD-like_N"/>
</dbReference>
<evidence type="ECO:0000256" key="4">
    <source>
        <dbReference type="ARBA" id="ARBA00023136"/>
    </source>
</evidence>
<evidence type="ECO:0000313" key="9">
    <source>
        <dbReference type="EMBL" id="MCG2616749.1"/>
    </source>
</evidence>
<sequence>MKRIFFFYIIAAMLLFASCTKLDVPVESQYTNENFPTNAASYAAVMGPMYTDLSYNNTGFSYAVDYWRMQELSTDEAIIPARGGNYDDGGQYRFLHLHSWNADHPNVVGNWKWGFGAITRCNTLLNLFAASPAGPVRESAIAEVTAMRSLFYFFMMDLYGNIPIIDTFPAQMNPPTAARKDVFNFIETSLRRALPNLSEASGASTYGHATKWMAFALLQKMYLNAEYYTGTARYTDAVAMGDSILTRGPFVLEPNYASIFAPTNGPAIRETIMAVPYDANLIQGNHFTRFGLLTTLQDKYRIPFRSSIALSTIPDFYHNNFNKFPGDIRDTLWIRGKQNNFNGTPVLFATTERSLDETSATNNAINWHVEIGEELTLKNAPTMDIGNDIRGQHKGIRSIKYYPDPNGNASTRYQGNDVPVFRLADVILMKAEAILRGATATTVNGELQTPLVLLNKIRSRAKATLAGSVVLDDLLPERAREFSWEAWRRNDLIRFGKFESDWGFKTSTVTAVNPVVSNQTYRRIFPIPTVERSLNTNLAQNPGY</sequence>
<evidence type="ECO:0000313" key="10">
    <source>
        <dbReference type="Proteomes" id="UP001165367"/>
    </source>
</evidence>
<evidence type="ECO:0000259" key="7">
    <source>
        <dbReference type="Pfam" id="PF07980"/>
    </source>
</evidence>
<evidence type="ECO:0000259" key="8">
    <source>
        <dbReference type="Pfam" id="PF14322"/>
    </source>
</evidence>
<dbReference type="Gene3D" id="1.25.40.10">
    <property type="entry name" value="Tetratricopeptide repeat domain"/>
    <property type="match status" value="1"/>
</dbReference>
<dbReference type="PROSITE" id="PS51257">
    <property type="entry name" value="PROKAR_LIPOPROTEIN"/>
    <property type="match status" value="1"/>
</dbReference>
<comment type="similarity">
    <text evidence="2">Belongs to the SusD family.</text>
</comment>
<evidence type="ECO:0000256" key="1">
    <source>
        <dbReference type="ARBA" id="ARBA00004442"/>
    </source>
</evidence>
<proteinExistence type="inferred from homology"/>
<evidence type="ECO:0000256" key="6">
    <source>
        <dbReference type="SAM" id="SignalP"/>
    </source>
</evidence>
<dbReference type="InterPro" id="IPR011990">
    <property type="entry name" value="TPR-like_helical_dom_sf"/>
</dbReference>
<keyword evidence="10" id="KW-1185">Reference proteome</keyword>
<comment type="caution">
    <text evidence="9">The sequence shown here is derived from an EMBL/GenBank/DDBJ whole genome shotgun (WGS) entry which is preliminary data.</text>
</comment>
<name>A0ABS9KWY6_9BACT</name>
<dbReference type="SUPFAM" id="SSF48452">
    <property type="entry name" value="TPR-like"/>
    <property type="match status" value="1"/>
</dbReference>
<accession>A0ABS9KWY6</accession>
<dbReference type="Proteomes" id="UP001165367">
    <property type="component" value="Unassembled WGS sequence"/>
</dbReference>
<evidence type="ECO:0000256" key="2">
    <source>
        <dbReference type="ARBA" id="ARBA00006275"/>
    </source>
</evidence>
<feature type="domain" description="RagB/SusD" evidence="7">
    <location>
        <begin position="344"/>
        <end position="544"/>
    </location>
</feature>
<organism evidence="9 10">
    <name type="scientific">Terrimonas ginsenosidimutans</name>
    <dbReference type="NCBI Taxonomy" id="2908004"/>
    <lineage>
        <taxon>Bacteria</taxon>
        <taxon>Pseudomonadati</taxon>
        <taxon>Bacteroidota</taxon>
        <taxon>Chitinophagia</taxon>
        <taxon>Chitinophagales</taxon>
        <taxon>Chitinophagaceae</taxon>
        <taxon>Terrimonas</taxon>
    </lineage>
</organism>
<keyword evidence="5" id="KW-0998">Cell outer membrane</keyword>
<protein>
    <submittedName>
        <fullName evidence="9">RagB/SusD family nutrient uptake outer membrane protein</fullName>
    </submittedName>
</protein>
<gene>
    <name evidence="9" type="ORF">LZZ85_20790</name>
</gene>
<feature type="signal peptide" evidence="6">
    <location>
        <begin position="1"/>
        <end position="17"/>
    </location>
</feature>
<dbReference type="EMBL" id="JAKLTR010000015">
    <property type="protein sequence ID" value="MCG2616749.1"/>
    <property type="molecule type" value="Genomic_DNA"/>
</dbReference>
<comment type="subcellular location">
    <subcellularLocation>
        <location evidence="1">Cell outer membrane</location>
    </subcellularLocation>
</comment>
<keyword evidence="4" id="KW-0472">Membrane</keyword>